<dbReference type="EMBL" id="CAJNOL010001084">
    <property type="protein sequence ID" value="CAF1283365.1"/>
    <property type="molecule type" value="Genomic_DNA"/>
</dbReference>
<evidence type="ECO:0008006" key="12">
    <source>
        <dbReference type="Google" id="ProtNLM"/>
    </source>
</evidence>
<dbReference type="PANTHER" id="PTHR37466">
    <property type="entry name" value="SLR1628 PROTEIN"/>
    <property type="match status" value="1"/>
</dbReference>
<dbReference type="Proteomes" id="UP000663874">
    <property type="component" value="Unassembled WGS sequence"/>
</dbReference>
<dbReference type="EMBL" id="CAJNOH010000592">
    <property type="protein sequence ID" value="CAF1083379.1"/>
    <property type="molecule type" value="Genomic_DNA"/>
</dbReference>
<dbReference type="Gene3D" id="3.30.56.110">
    <property type="entry name" value="Protein of unknown function DUF2237"/>
    <property type="match status" value="1"/>
</dbReference>
<evidence type="ECO:0000313" key="10">
    <source>
        <dbReference type="Proteomes" id="UP000663823"/>
    </source>
</evidence>
<dbReference type="Proteomes" id="UP000663882">
    <property type="component" value="Unassembled WGS sequence"/>
</dbReference>
<evidence type="ECO:0000313" key="11">
    <source>
        <dbReference type="Proteomes" id="UP000663870"/>
    </source>
</evidence>
<dbReference type="EMBL" id="CAJOAX010007572">
    <property type="protein sequence ID" value="CAF4012663.1"/>
    <property type="molecule type" value="Genomic_DNA"/>
</dbReference>
<dbReference type="Pfam" id="PF09996">
    <property type="entry name" value="DUF2237"/>
    <property type="match status" value="1"/>
</dbReference>
<dbReference type="Proteomes" id="UP000663889">
    <property type="component" value="Unassembled WGS sequence"/>
</dbReference>
<evidence type="ECO:0000313" key="2">
    <source>
        <dbReference type="EMBL" id="CAF1159149.1"/>
    </source>
</evidence>
<dbReference type="Proteomes" id="UP000663854">
    <property type="component" value="Unassembled WGS sequence"/>
</dbReference>
<dbReference type="Proteomes" id="UP000663823">
    <property type="component" value="Unassembled WGS sequence"/>
</dbReference>
<dbReference type="OrthoDB" id="1517790at2759"/>
<proteinExistence type="predicted"/>
<dbReference type="EMBL" id="CAJNOL010001079">
    <property type="protein sequence ID" value="CAF1282322.1"/>
    <property type="molecule type" value="Genomic_DNA"/>
</dbReference>
<dbReference type="AlphaFoldDB" id="A0A819PSL4"/>
<comment type="caution">
    <text evidence="9">The sequence shown here is derived from an EMBL/GenBank/DDBJ whole genome shotgun (WGS) entry which is preliminary data.</text>
</comment>
<evidence type="ECO:0000313" key="5">
    <source>
        <dbReference type="EMBL" id="CAF1283365.1"/>
    </source>
</evidence>
<dbReference type="Proteomes" id="UP000663870">
    <property type="component" value="Unassembled WGS sequence"/>
</dbReference>
<keyword evidence="11" id="KW-1185">Reference proteome</keyword>
<accession>A0A819PSL4</accession>
<evidence type="ECO:0000313" key="8">
    <source>
        <dbReference type="EMBL" id="CAF3961918.1"/>
    </source>
</evidence>
<protein>
    <recommendedName>
        <fullName evidence="12">DUF2237 domain-containing protein</fullName>
    </recommendedName>
</protein>
<dbReference type="EMBL" id="CAJNOT010001242">
    <property type="protein sequence ID" value="CAF1169957.1"/>
    <property type="molecule type" value="Genomic_DNA"/>
</dbReference>
<dbReference type="PANTHER" id="PTHR37466:SF1">
    <property type="entry name" value="SLR1628 PROTEIN"/>
    <property type="match status" value="1"/>
</dbReference>
<dbReference type="InterPro" id="IPR018714">
    <property type="entry name" value="DUF2237"/>
</dbReference>
<dbReference type="EMBL" id="CAJNOO010002744">
    <property type="protein sequence ID" value="CAF1294075.1"/>
    <property type="molecule type" value="Genomic_DNA"/>
</dbReference>
<organism evidence="9 10">
    <name type="scientific">Rotaria sordida</name>
    <dbReference type="NCBI Taxonomy" id="392033"/>
    <lineage>
        <taxon>Eukaryota</taxon>
        <taxon>Metazoa</taxon>
        <taxon>Spiralia</taxon>
        <taxon>Gnathifera</taxon>
        <taxon>Rotifera</taxon>
        <taxon>Eurotatoria</taxon>
        <taxon>Bdelloidea</taxon>
        <taxon>Philodinida</taxon>
        <taxon>Philodinidae</taxon>
        <taxon>Rotaria</taxon>
    </lineage>
</organism>
<evidence type="ECO:0000313" key="1">
    <source>
        <dbReference type="EMBL" id="CAF1083379.1"/>
    </source>
</evidence>
<evidence type="ECO:0000313" key="7">
    <source>
        <dbReference type="EMBL" id="CAF3806932.1"/>
    </source>
</evidence>
<dbReference type="Proteomes" id="UP000663836">
    <property type="component" value="Unassembled WGS sequence"/>
</dbReference>
<reference evidence="9" key="1">
    <citation type="submission" date="2021-02" db="EMBL/GenBank/DDBJ databases">
        <authorList>
            <person name="Nowell W R."/>
        </authorList>
    </citation>
    <scope>NUCLEOTIDE SEQUENCE</scope>
</reference>
<sequence>MTINGGFVLNGYQSFQNLIGTSLEMCSNSPLTGFFRNGYCATCPDDYGLHTVCAQMTQEFLDYTSSQGNDLSTPHPPVFPGLKVGDKWCLCASRWFEAFQAGKAPNVLARATNSASLQQEQINNLLSKAIDMMEH</sequence>
<dbReference type="EMBL" id="CAJOBD010001510">
    <property type="protein sequence ID" value="CAF3806932.1"/>
    <property type="molecule type" value="Genomic_DNA"/>
</dbReference>
<evidence type="ECO:0000313" key="4">
    <source>
        <dbReference type="EMBL" id="CAF1282322.1"/>
    </source>
</evidence>
<dbReference type="EMBL" id="CAJOBE010005134">
    <property type="protein sequence ID" value="CAF3961918.1"/>
    <property type="molecule type" value="Genomic_DNA"/>
</dbReference>
<evidence type="ECO:0000313" key="3">
    <source>
        <dbReference type="EMBL" id="CAF1169957.1"/>
    </source>
</evidence>
<dbReference type="Proteomes" id="UP000663864">
    <property type="component" value="Unassembled WGS sequence"/>
</dbReference>
<gene>
    <name evidence="8" type="ORF">FNK824_LOCUS23827</name>
    <name evidence="7" type="ORF">JBS370_LOCUS15635</name>
    <name evidence="4" type="ORF">JXQ802_LOCUS28558</name>
    <name evidence="5" type="ORF">JXQ802_LOCUS28609</name>
    <name evidence="9" type="ORF">OTI717_LOCUS29641</name>
    <name evidence="1" type="ORF">PYM288_LOCUS18790</name>
    <name evidence="6" type="ORF">RFH988_LOCUS29363</name>
    <name evidence="2" type="ORF">SEV965_LOCUS18875</name>
    <name evidence="3" type="ORF">ZHD862_LOCUS21158</name>
</gene>
<dbReference type="EMBL" id="CAJNOU010001145">
    <property type="protein sequence ID" value="CAF1159149.1"/>
    <property type="molecule type" value="Genomic_DNA"/>
</dbReference>
<evidence type="ECO:0000313" key="6">
    <source>
        <dbReference type="EMBL" id="CAF1294075.1"/>
    </source>
</evidence>
<evidence type="ECO:0000313" key="9">
    <source>
        <dbReference type="EMBL" id="CAF4012663.1"/>
    </source>
</evidence>
<name>A0A819PSL4_9BILA</name>